<feature type="domain" description="SAICAR synthetase/ADE2 N-terminal" evidence="9">
    <location>
        <begin position="172"/>
        <end position="341"/>
    </location>
</feature>
<evidence type="ECO:0000256" key="5">
    <source>
        <dbReference type="ARBA" id="ARBA00022741"/>
    </source>
</evidence>
<keyword evidence="5" id="KW-0547">Nucleotide-binding</keyword>
<dbReference type="GO" id="GO:0005524">
    <property type="term" value="F:ATP binding"/>
    <property type="evidence" value="ECO:0007669"/>
    <property type="project" value="UniProtKB-KW"/>
</dbReference>
<evidence type="ECO:0000256" key="7">
    <source>
        <dbReference type="ARBA" id="ARBA00022840"/>
    </source>
</evidence>
<evidence type="ECO:0000313" key="11">
    <source>
        <dbReference type="Proteomes" id="UP001154312"/>
    </source>
</evidence>
<evidence type="ECO:0000256" key="4">
    <source>
        <dbReference type="ARBA" id="ARBA00022598"/>
    </source>
</evidence>
<comment type="pathway">
    <text evidence="1">Purine metabolism; IMP biosynthesis via de novo pathway; 5-amino-1-(5-phospho-D-ribosyl)imidazole-4-carboxamide from 5-amino-1-(5-phospho-D-ribosyl)imidazole-4-carboxylate: step 1/2.</text>
</comment>
<dbReference type="InterPro" id="IPR028923">
    <property type="entry name" value="SAICAR_synt/ADE2_N"/>
</dbReference>
<protein>
    <recommendedName>
        <fullName evidence="3">phosphoribosylaminoimidazolesuccinocarboxamide synthase</fullName>
        <ecNumber evidence="3">6.3.2.6</ecNumber>
    </recommendedName>
</protein>
<name>A0A9X4GXJ5_9FIRM</name>
<dbReference type="GO" id="GO:0005737">
    <property type="term" value="C:cytoplasm"/>
    <property type="evidence" value="ECO:0007669"/>
    <property type="project" value="TreeGrafter"/>
</dbReference>
<proteinExistence type="inferred from homology"/>
<dbReference type="Proteomes" id="UP001154312">
    <property type="component" value="Unassembled WGS sequence"/>
</dbReference>
<dbReference type="PANTHER" id="PTHR43700">
    <property type="entry name" value="PHOSPHORIBOSYLAMINOIMIDAZOLE-SUCCINOCARBOXAMIDE SYNTHASE"/>
    <property type="match status" value="1"/>
</dbReference>
<evidence type="ECO:0000256" key="6">
    <source>
        <dbReference type="ARBA" id="ARBA00022755"/>
    </source>
</evidence>
<gene>
    <name evidence="10" type="ORF">L7E55_00255</name>
</gene>
<dbReference type="EC" id="6.3.2.6" evidence="3"/>
<evidence type="ECO:0000256" key="8">
    <source>
        <dbReference type="ARBA" id="ARBA00048475"/>
    </source>
</evidence>
<keyword evidence="7" id="KW-0067">ATP-binding</keyword>
<comment type="similarity">
    <text evidence="2">Belongs to the SAICAR synthetase family.</text>
</comment>
<dbReference type="EMBL" id="JAKOAV010000001">
    <property type="protein sequence ID" value="MDF9406802.1"/>
    <property type="molecule type" value="Genomic_DNA"/>
</dbReference>
<sequence length="441" mass="51146">MSEKTVIDLSRLRKPDYNGSVQELYFLEEHPEWMVCKTMPGGSVFDVGTIFSIPNSDICRTALRHKIYSLLETPEEWENIYGHICRKYARDKEFLAFLSEGPLEDFRLRGADTHHLGMIDRDTGEVYRKSFPPHPSQYVLVKKYKIIKPSRVSYNDNHLWDYSEYYGADKFVVPLENIVRIGLTSGSSIYRNYLNMNDAERKNYLKELGLREELVPWTLFAKPVVDFTTKYEPEDRSLKLQEALHVSGSSGKKLLDIIKMCILGAILVSEFFRKIGLFLWDLKWEIARDGDKLVFVDTIDTDSIRVTTKANYNNKDYFVNFNKQSMRDYYKIMHSQWFEATKSAKAAALKSGKSFLEHLRAGQAEGYYPGTPQVDRRFIDIQEDKFNTLIAYIYGQATLDSTIEKYNEIGLKEIGYYDANGVLEEYDKLNGMGEETVVRSQ</sequence>
<reference evidence="10" key="1">
    <citation type="submission" date="2022-02" db="EMBL/GenBank/DDBJ databases">
        <authorList>
            <person name="Leng L."/>
        </authorList>
    </citation>
    <scope>NUCLEOTIDE SEQUENCE</scope>
    <source>
        <strain evidence="10">JI</strain>
    </source>
</reference>
<dbReference type="GO" id="GO:0004639">
    <property type="term" value="F:phosphoribosylaminoimidazolesuccinocarboxamide synthase activity"/>
    <property type="evidence" value="ECO:0007669"/>
    <property type="project" value="UniProtKB-EC"/>
</dbReference>
<evidence type="ECO:0000256" key="2">
    <source>
        <dbReference type="ARBA" id="ARBA00010190"/>
    </source>
</evidence>
<accession>A0A9X4GXJ5</accession>
<evidence type="ECO:0000259" key="9">
    <source>
        <dbReference type="Pfam" id="PF01259"/>
    </source>
</evidence>
<evidence type="ECO:0000256" key="1">
    <source>
        <dbReference type="ARBA" id="ARBA00004672"/>
    </source>
</evidence>
<dbReference type="GO" id="GO:0006189">
    <property type="term" value="P:'de novo' IMP biosynthetic process"/>
    <property type="evidence" value="ECO:0007669"/>
    <property type="project" value="TreeGrafter"/>
</dbReference>
<dbReference type="Pfam" id="PF01259">
    <property type="entry name" value="SAICAR_synt"/>
    <property type="match status" value="1"/>
</dbReference>
<dbReference type="PANTHER" id="PTHR43700:SF1">
    <property type="entry name" value="PHOSPHORIBOSYLAMINOIMIDAZOLE-SUCCINOCARBOXAMIDE SYNTHASE"/>
    <property type="match status" value="1"/>
</dbReference>
<evidence type="ECO:0000256" key="3">
    <source>
        <dbReference type="ARBA" id="ARBA00012217"/>
    </source>
</evidence>
<dbReference type="RefSeq" id="WP_277441948.1">
    <property type="nucleotide sequence ID" value="NZ_JAKOAV010000001.1"/>
</dbReference>
<evidence type="ECO:0000313" key="10">
    <source>
        <dbReference type="EMBL" id="MDF9406802.1"/>
    </source>
</evidence>
<comment type="caution">
    <text evidence="10">The sequence shown here is derived from an EMBL/GenBank/DDBJ whole genome shotgun (WGS) entry which is preliminary data.</text>
</comment>
<comment type="catalytic activity">
    <reaction evidence="8">
        <text>5-amino-1-(5-phospho-D-ribosyl)imidazole-4-carboxylate + L-aspartate + ATP = (2S)-2-[5-amino-1-(5-phospho-beta-D-ribosyl)imidazole-4-carboxamido]succinate + ADP + phosphate + 2 H(+)</text>
        <dbReference type="Rhea" id="RHEA:22628"/>
        <dbReference type="ChEBI" id="CHEBI:15378"/>
        <dbReference type="ChEBI" id="CHEBI:29991"/>
        <dbReference type="ChEBI" id="CHEBI:30616"/>
        <dbReference type="ChEBI" id="CHEBI:43474"/>
        <dbReference type="ChEBI" id="CHEBI:58443"/>
        <dbReference type="ChEBI" id="CHEBI:77657"/>
        <dbReference type="ChEBI" id="CHEBI:456216"/>
        <dbReference type="EC" id="6.3.2.6"/>
    </reaction>
</comment>
<keyword evidence="4" id="KW-0436">Ligase</keyword>
<organism evidence="10 11">
    <name type="scientific">Pelotomaculum isophthalicicum JI</name>
    <dbReference type="NCBI Taxonomy" id="947010"/>
    <lineage>
        <taxon>Bacteria</taxon>
        <taxon>Bacillati</taxon>
        <taxon>Bacillota</taxon>
        <taxon>Clostridia</taxon>
        <taxon>Eubacteriales</taxon>
        <taxon>Desulfotomaculaceae</taxon>
        <taxon>Pelotomaculum</taxon>
    </lineage>
</organism>
<keyword evidence="6" id="KW-0658">Purine biosynthesis</keyword>
<dbReference type="AlphaFoldDB" id="A0A9X4GXJ5"/>
<dbReference type="SUPFAM" id="SSF56104">
    <property type="entry name" value="SAICAR synthase-like"/>
    <property type="match status" value="1"/>
</dbReference>
<keyword evidence="11" id="KW-1185">Reference proteome</keyword>
<dbReference type="Gene3D" id="3.30.470.20">
    <property type="entry name" value="ATP-grasp fold, B domain"/>
    <property type="match status" value="1"/>
</dbReference>